<keyword evidence="15 19" id="KW-0560">Oxidoreductase</keyword>
<feature type="binding site" description="axial binding residue" evidence="20">
    <location>
        <position position="226"/>
    </location>
    <ligand>
        <name>heme c</name>
        <dbReference type="ChEBI" id="CHEBI:61717"/>
        <label>2</label>
    </ligand>
    <ligandPart>
        <name>Fe</name>
        <dbReference type="ChEBI" id="CHEBI:18248"/>
    </ligandPart>
</feature>
<dbReference type="InterPro" id="IPR008168">
    <property type="entry name" value="Cyt_C_IC"/>
</dbReference>
<feature type="binding site" description="axial binding residue" evidence="20">
    <location>
        <position position="140"/>
    </location>
    <ligand>
        <name>heme c</name>
        <dbReference type="ChEBI" id="CHEBI:61717"/>
        <label>1</label>
    </ligand>
    <ligandPart>
        <name>Fe</name>
        <dbReference type="ChEBI" id="CHEBI:18248"/>
    </ligandPart>
</feature>
<dbReference type="Pfam" id="PF14715">
    <property type="entry name" value="FixP_N"/>
    <property type="match status" value="1"/>
</dbReference>
<evidence type="ECO:0000256" key="1">
    <source>
        <dbReference type="ARBA" id="ARBA00004533"/>
    </source>
</evidence>
<reference evidence="24 25" key="1">
    <citation type="submission" date="2018-10" db="EMBL/GenBank/DDBJ databases">
        <authorList>
            <person name="Chen W.-M."/>
        </authorList>
    </citation>
    <scope>NUCLEOTIDE SEQUENCE [LARGE SCALE GENOMIC DNA]</scope>
    <source>
        <strain evidence="24 25">THS-13</strain>
    </source>
</reference>
<dbReference type="GO" id="GO:0005886">
    <property type="term" value="C:plasma membrane"/>
    <property type="evidence" value="ECO:0007669"/>
    <property type="project" value="UniProtKB-SubCell"/>
</dbReference>
<gene>
    <name evidence="24" type="primary">ccoP</name>
    <name evidence="24" type="ORF">ED208_03395</name>
</gene>
<dbReference type="PANTHER" id="PTHR33751:SF1">
    <property type="entry name" value="CBB3-TYPE CYTOCHROME C OXIDASE SUBUNIT FIXP"/>
    <property type="match status" value="1"/>
</dbReference>
<dbReference type="UniPathway" id="UPA00705"/>
<keyword evidence="8 19" id="KW-0679">Respiratory chain</keyword>
<evidence type="ECO:0000313" key="24">
    <source>
        <dbReference type="EMBL" id="ROH93579.1"/>
    </source>
</evidence>
<comment type="similarity">
    <text evidence="3 19">Belongs to the CcoP / FixP family.</text>
</comment>
<evidence type="ECO:0000256" key="22">
    <source>
        <dbReference type="SAM" id="Phobius"/>
    </source>
</evidence>
<evidence type="ECO:0000313" key="25">
    <source>
        <dbReference type="Proteomes" id="UP000282106"/>
    </source>
</evidence>
<protein>
    <recommendedName>
        <fullName evidence="19">Cbb3-type cytochrome c oxidase subunit</fullName>
    </recommendedName>
</protein>
<keyword evidence="17 19" id="KW-0406">Ion transport</keyword>
<dbReference type="InterPro" id="IPR036909">
    <property type="entry name" value="Cyt_c-like_dom_sf"/>
</dbReference>
<keyword evidence="9 22" id="KW-0812">Transmembrane</keyword>
<feature type="domain" description="Cytochrome c" evidence="23">
    <location>
        <begin position="123"/>
        <end position="290"/>
    </location>
</feature>
<dbReference type="GO" id="GO:1902600">
    <property type="term" value="P:proton transmembrane transport"/>
    <property type="evidence" value="ECO:0007669"/>
    <property type="project" value="UniProtKB-KW"/>
</dbReference>
<dbReference type="AlphaFoldDB" id="A0A3N0VLF2"/>
<feature type="binding site" description="covalent" evidence="21">
    <location>
        <position position="225"/>
    </location>
    <ligand>
        <name>heme c</name>
        <dbReference type="ChEBI" id="CHEBI:61717"/>
        <label>2</label>
    </ligand>
</feature>
<dbReference type="PROSITE" id="PS51007">
    <property type="entry name" value="CYTC"/>
    <property type="match status" value="1"/>
</dbReference>
<feature type="binding site" description="covalent" evidence="21">
    <location>
        <position position="139"/>
    </location>
    <ligand>
        <name>heme c</name>
        <dbReference type="ChEBI" id="CHEBI:61717"/>
        <label>1</label>
    </ligand>
</feature>
<dbReference type="GO" id="GO:0005506">
    <property type="term" value="F:iron ion binding"/>
    <property type="evidence" value="ECO:0007669"/>
    <property type="project" value="InterPro"/>
</dbReference>
<dbReference type="GO" id="GO:0009055">
    <property type="term" value="F:electron transfer activity"/>
    <property type="evidence" value="ECO:0007669"/>
    <property type="project" value="InterPro"/>
</dbReference>
<evidence type="ECO:0000256" key="12">
    <source>
        <dbReference type="ARBA" id="ARBA00022781"/>
    </source>
</evidence>
<dbReference type="PIRSF" id="PIRSF000006">
    <property type="entry name" value="Cbb3-Cox_fixP"/>
    <property type="match status" value="1"/>
</dbReference>
<dbReference type="Gene3D" id="1.10.760.10">
    <property type="entry name" value="Cytochrome c-like domain"/>
    <property type="match status" value="2"/>
</dbReference>
<evidence type="ECO:0000256" key="15">
    <source>
        <dbReference type="ARBA" id="ARBA00023002"/>
    </source>
</evidence>
<keyword evidence="16 19" id="KW-0408">Iron</keyword>
<comment type="pathway">
    <text evidence="2 19">Energy metabolism; oxidative phosphorylation.</text>
</comment>
<dbReference type="Gene3D" id="6.10.280.130">
    <property type="match status" value="1"/>
</dbReference>
<organism evidence="24 25">
    <name type="scientific">Stagnimonas aquatica</name>
    <dbReference type="NCBI Taxonomy" id="2689987"/>
    <lineage>
        <taxon>Bacteria</taxon>
        <taxon>Pseudomonadati</taxon>
        <taxon>Pseudomonadota</taxon>
        <taxon>Gammaproteobacteria</taxon>
        <taxon>Nevskiales</taxon>
        <taxon>Nevskiaceae</taxon>
        <taxon>Stagnimonas</taxon>
    </lineage>
</organism>
<evidence type="ECO:0000256" key="7">
    <source>
        <dbReference type="ARBA" id="ARBA00022617"/>
    </source>
</evidence>
<dbReference type="PANTHER" id="PTHR33751">
    <property type="entry name" value="CBB3-TYPE CYTOCHROME C OXIDASE SUBUNIT FIXP"/>
    <property type="match status" value="1"/>
</dbReference>
<evidence type="ECO:0000256" key="8">
    <source>
        <dbReference type="ARBA" id="ARBA00022660"/>
    </source>
</evidence>
<dbReference type="PRINTS" id="PR00605">
    <property type="entry name" value="CYTCHROMECIC"/>
</dbReference>
<comment type="subcellular location">
    <subcellularLocation>
        <location evidence="1 19">Cell inner membrane</location>
    </subcellularLocation>
</comment>
<dbReference type="EMBL" id="RJVO01000001">
    <property type="protein sequence ID" value="ROH93579.1"/>
    <property type="molecule type" value="Genomic_DNA"/>
</dbReference>
<evidence type="ECO:0000256" key="6">
    <source>
        <dbReference type="ARBA" id="ARBA00022519"/>
    </source>
</evidence>
<dbReference type="SUPFAM" id="SSF46626">
    <property type="entry name" value="Cytochrome c"/>
    <property type="match status" value="2"/>
</dbReference>
<comment type="caution">
    <text evidence="24">The sequence shown here is derived from an EMBL/GenBank/DDBJ whole genome shotgun (WGS) entry which is preliminary data.</text>
</comment>
<dbReference type="Pfam" id="PF13442">
    <property type="entry name" value="Cytochrome_CBB3"/>
    <property type="match status" value="2"/>
</dbReference>
<dbReference type="GO" id="GO:0016491">
    <property type="term" value="F:oxidoreductase activity"/>
    <property type="evidence" value="ECO:0007669"/>
    <property type="project" value="UniProtKB-KW"/>
</dbReference>
<accession>A0A3N0VLF2</accession>
<evidence type="ECO:0000256" key="16">
    <source>
        <dbReference type="ARBA" id="ARBA00023004"/>
    </source>
</evidence>
<evidence type="ECO:0000256" key="14">
    <source>
        <dbReference type="ARBA" id="ARBA00022989"/>
    </source>
</evidence>
<keyword evidence="6 19" id="KW-0997">Cell inner membrane</keyword>
<feature type="binding site" description="covalent" evidence="21">
    <location>
        <position position="222"/>
    </location>
    <ligand>
        <name>heme c</name>
        <dbReference type="ChEBI" id="CHEBI:61717"/>
        <label>2</label>
    </ligand>
</feature>
<sequence>MNAPWHWFIAVIAVASIIGCLWLLFSNARGAPGESTTGHVWDDDLREYNNPLPRWWLNMFILTVVFGVGYLVYYPGLGAFTGKSGWTQEKQLAERMAVVKAKRQAVYATLGDRDVAALAKDPAALSLGREVFLNNCAGCHGADAHGARGFPNLADKDWLYGGTPEAIVASISNGRQGQMPFFNATLDPKVADDLIDTVKHWSDPKFSPERRENAMKTFAITCAACHGADGKGNPYIGAPNLTDNIWLHGGSREKIRETILFGRKSSMPAHKDILSADDIRVVSSYVYSLSQNP</sequence>
<evidence type="ECO:0000256" key="5">
    <source>
        <dbReference type="ARBA" id="ARBA00022475"/>
    </source>
</evidence>
<dbReference type="InterPro" id="IPR009056">
    <property type="entry name" value="Cyt_c-like_dom"/>
</dbReference>
<keyword evidence="13 19" id="KW-0249">Electron transport</keyword>
<dbReference type="GO" id="GO:0020037">
    <property type="term" value="F:heme binding"/>
    <property type="evidence" value="ECO:0007669"/>
    <property type="project" value="InterPro"/>
</dbReference>
<keyword evidence="10 19" id="KW-0479">Metal-binding</keyword>
<dbReference type="NCBIfam" id="TIGR00782">
    <property type="entry name" value="ccoP"/>
    <property type="match status" value="1"/>
</dbReference>
<evidence type="ECO:0000256" key="13">
    <source>
        <dbReference type="ARBA" id="ARBA00022982"/>
    </source>
</evidence>
<evidence type="ECO:0000256" key="19">
    <source>
        <dbReference type="PIRNR" id="PIRNR000006"/>
    </source>
</evidence>
<keyword evidence="14 22" id="KW-1133">Transmembrane helix</keyword>
<name>A0A3N0VLF2_9GAMM</name>
<dbReference type="InterPro" id="IPR032858">
    <property type="entry name" value="CcoP_N"/>
</dbReference>
<evidence type="ECO:0000256" key="2">
    <source>
        <dbReference type="ARBA" id="ARBA00004673"/>
    </source>
</evidence>
<dbReference type="InterPro" id="IPR004678">
    <property type="entry name" value="Cyt_c_oxidase_cbb3_su3"/>
</dbReference>
<proteinExistence type="inferred from homology"/>
<keyword evidence="7 19" id="KW-0349">Heme</keyword>
<feature type="binding site" description="covalent" evidence="21">
    <location>
        <position position="136"/>
    </location>
    <ligand>
        <name>heme c</name>
        <dbReference type="ChEBI" id="CHEBI:61717"/>
        <label>1</label>
    </ligand>
</feature>
<dbReference type="RefSeq" id="WP_123210434.1">
    <property type="nucleotide sequence ID" value="NZ_RJVO01000001.1"/>
</dbReference>
<dbReference type="Proteomes" id="UP000282106">
    <property type="component" value="Unassembled WGS sequence"/>
</dbReference>
<dbReference type="InterPro" id="IPR050597">
    <property type="entry name" value="Cytochrome_c_Oxidase_Subunit"/>
</dbReference>
<feature type="transmembrane region" description="Helical" evidence="22">
    <location>
        <begin position="7"/>
        <end position="25"/>
    </location>
</feature>
<comment type="cofactor">
    <cofactor evidence="19 21">
        <name>heme c</name>
        <dbReference type="ChEBI" id="CHEBI:61717"/>
    </cofactor>
    <text evidence="19 21">Binds 2 heme C groups per subunit.</text>
</comment>
<evidence type="ECO:0000259" key="23">
    <source>
        <dbReference type="PROSITE" id="PS51007"/>
    </source>
</evidence>
<dbReference type="InParanoid" id="A0A3N0VLF2"/>
<evidence type="ECO:0000256" key="18">
    <source>
        <dbReference type="ARBA" id="ARBA00023136"/>
    </source>
</evidence>
<dbReference type="GO" id="GO:0006119">
    <property type="term" value="P:oxidative phosphorylation"/>
    <property type="evidence" value="ECO:0007669"/>
    <property type="project" value="UniProtKB-UniPathway"/>
</dbReference>
<keyword evidence="11" id="KW-0677">Repeat</keyword>
<dbReference type="InterPro" id="IPR038414">
    <property type="entry name" value="CcoP_N_sf"/>
</dbReference>
<keyword evidence="5 19" id="KW-1003">Cell membrane</keyword>
<keyword evidence="4 19" id="KW-0813">Transport</keyword>
<feature type="transmembrane region" description="Helical" evidence="22">
    <location>
        <begin position="55"/>
        <end position="74"/>
    </location>
</feature>
<comment type="subunit">
    <text evidence="19">Component of the cbb3-type cytochrome c oxidase.</text>
</comment>
<evidence type="ECO:0000256" key="11">
    <source>
        <dbReference type="ARBA" id="ARBA00022737"/>
    </source>
</evidence>
<feature type="binding site" description="axial binding residue" evidence="20">
    <location>
        <position position="179"/>
    </location>
    <ligand>
        <name>heme c</name>
        <dbReference type="ChEBI" id="CHEBI:61717"/>
        <label>2</label>
    </ligand>
    <ligandPart>
        <name>Fe</name>
        <dbReference type="ChEBI" id="CHEBI:18248"/>
    </ligandPart>
</feature>
<keyword evidence="18 19" id="KW-0472">Membrane</keyword>
<evidence type="ECO:0000256" key="21">
    <source>
        <dbReference type="PIRSR" id="PIRSR000006-2"/>
    </source>
</evidence>
<feature type="binding site" description="axial binding residue" evidence="20">
    <location>
        <position position="267"/>
    </location>
    <ligand>
        <name>heme c</name>
        <dbReference type="ChEBI" id="CHEBI:61717"/>
        <label>1</label>
    </ligand>
    <ligandPart>
        <name>Fe</name>
        <dbReference type="ChEBI" id="CHEBI:18248"/>
    </ligandPart>
</feature>
<evidence type="ECO:0000256" key="17">
    <source>
        <dbReference type="ARBA" id="ARBA00023065"/>
    </source>
</evidence>
<evidence type="ECO:0000256" key="4">
    <source>
        <dbReference type="ARBA" id="ARBA00022448"/>
    </source>
</evidence>
<evidence type="ECO:0000256" key="9">
    <source>
        <dbReference type="ARBA" id="ARBA00022692"/>
    </source>
</evidence>
<evidence type="ECO:0000256" key="20">
    <source>
        <dbReference type="PIRSR" id="PIRSR000006-1"/>
    </source>
</evidence>
<comment type="function">
    <text evidence="19">C-type cytochrome. Part of the cbb3-type cytochrome c oxidase complex.</text>
</comment>
<keyword evidence="12 19" id="KW-0375">Hydrogen ion transport</keyword>
<evidence type="ECO:0000256" key="3">
    <source>
        <dbReference type="ARBA" id="ARBA00006113"/>
    </source>
</evidence>
<keyword evidence="25" id="KW-1185">Reference proteome</keyword>
<evidence type="ECO:0000256" key="10">
    <source>
        <dbReference type="ARBA" id="ARBA00022723"/>
    </source>
</evidence>